<dbReference type="GO" id="GO:0016746">
    <property type="term" value="F:acyltransferase activity"/>
    <property type="evidence" value="ECO:0007669"/>
    <property type="project" value="UniProtKB-KW"/>
</dbReference>
<keyword evidence="5" id="KW-0808">Transferase</keyword>
<organism evidence="5 6">
    <name type="scientific">Paenibacillus oleatilyticus</name>
    <dbReference type="NCBI Taxonomy" id="2594886"/>
    <lineage>
        <taxon>Bacteria</taxon>
        <taxon>Bacillati</taxon>
        <taxon>Bacillota</taxon>
        <taxon>Bacilli</taxon>
        <taxon>Bacillales</taxon>
        <taxon>Paenibacillaceae</taxon>
        <taxon>Paenibacillus</taxon>
    </lineage>
</organism>
<feature type="transmembrane region" description="Helical" evidence="3">
    <location>
        <begin position="307"/>
        <end position="327"/>
    </location>
</feature>
<evidence type="ECO:0000256" key="1">
    <source>
        <dbReference type="ARBA" id="ARBA00004370"/>
    </source>
</evidence>
<feature type="transmembrane region" description="Helical" evidence="3">
    <location>
        <begin position="267"/>
        <end position="287"/>
    </location>
</feature>
<dbReference type="EC" id="2.3.-.-" evidence="5"/>
<evidence type="ECO:0000313" key="6">
    <source>
        <dbReference type="Proteomes" id="UP001575622"/>
    </source>
</evidence>
<feature type="transmembrane region" description="Helical" evidence="3">
    <location>
        <begin position="61"/>
        <end position="79"/>
    </location>
</feature>
<gene>
    <name evidence="5" type="ORF">ACEU3E_20975</name>
</gene>
<feature type="domain" description="Acyltransferase 3" evidence="4">
    <location>
        <begin position="6"/>
        <end position="356"/>
    </location>
</feature>
<evidence type="ECO:0000259" key="4">
    <source>
        <dbReference type="Pfam" id="PF01757"/>
    </source>
</evidence>
<feature type="transmembrane region" description="Helical" evidence="3">
    <location>
        <begin position="193"/>
        <end position="216"/>
    </location>
</feature>
<feature type="transmembrane region" description="Helical" evidence="3">
    <location>
        <begin position="166"/>
        <end position="186"/>
    </location>
</feature>
<feature type="transmembrane region" description="Helical" evidence="3">
    <location>
        <begin position="100"/>
        <end position="119"/>
    </location>
</feature>
<keyword evidence="3" id="KW-1133">Transmembrane helix</keyword>
<dbReference type="InterPro" id="IPR050879">
    <property type="entry name" value="Acyltransferase_3"/>
</dbReference>
<dbReference type="RefSeq" id="WP_373954840.1">
    <property type="nucleotide sequence ID" value="NZ_JBHDLN010000010.1"/>
</dbReference>
<dbReference type="EMBL" id="JBHDLN010000010">
    <property type="protein sequence ID" value="MFB0844668.1"/>
    <property type="molecule type" value="Genomic_DNA"/>
</dbReference>
<keyword evidence="6" id="KW-1185">Reference proteome</keyword>
<dbReference type="Pfam" id="PF01757">
    <property type="entry name" value="Acyl_transf_3"/>
    <property type="match status" value="1"/>
</dbReference>
<dbReference type="Proteomes" id="UP001575622">
    <property type="component" value="Unassembled WGS sequence"/>
</dbReference>
<reference evidence="5 6" key="1">
    <citation type="submission" date="2024-09" db="EMBL/GenBank/DDBJ databases">
        <authorList>
            <person name="Makale K.P.P."/>
            <person name="Makhzoum A."/>
            <person name="Rantong G."/>
            <person name="Rahube T.O."/>
        </authorList>
    </citation>
    <scope>NUCLEOTIDE SEQUENCE [LARGE SCALE GENOMIC DNA]</scope>
    <source>
        <strain evidence="5 6">KM_D13</strain>
    </source>
</reference>
<feature type="transmembrane region" description="Helical" evidence="3">
    <location>
        <begin position="339"/>
        <end position="360"/>
    </location>
</feature>
<evidence type="ECO:0000313" key="5">
    <source>
        <dbReference type="EMBL" id="MFB0844668.1"/>
    </source>
</evidence>
<comment type="similarity">
    <text evidence="2">Belongs to the acyltransferase 3 family.</text>
</comment>
<feature type="transmembrane region" description="Helical" evidence="3">
    <location>
        <begin position="236"/>
        <end position="255"/>
    </location>
</feature>
<protein>
    <submittedName>
        <fullName evidence="5">Acyltransferase family protein</fullName>
        <ecNumber evidence="5">2.3.-.-</ecNumber>
    </submittedName>
</protein>
<feature type="transmembrane region" description="Helical" evidence="3">
    <location>
        <begin position="12"/>
        <end position="32"/>
    </location>
</feature>
<keyword evidence="3" id="KW-0812">Transmembrane</keyword>
<comment type="subcellular location">
    <subcellularLocation>
        <location evidence="1">Membrane</location>
    </subcellularLocation>
</comment>
<comment type="caution">
    <text evidence="5">The sequence shown here is derived from an EMBL/GenBank/DDBJ whole genome shotgun (WGS) entry which is preliminary data.</text>
</comment>
<dbReference type="PANTHER" id="PTHR23028">
    <property type="entry name" value="ACETYLTRANSFERASE"/>
    <property type="match status" value="1"/>
</dbReference>
<proteinExistence type="inferred from homology"/>
<dbReference type="PANTHER" id="PTHR23028:SF134">
    <property type="entry name" value="PUTATIVE (AFU_ORTHOLOGUE AFUA_4G08520)-RELATED"/>
    <property type="match status" value="1"/>
</dbReference>
<dbReference type="InterPro" id="IPR002656">
    <property type="entry name" value="Acyl_transf_3_dom"/>
</dbReference>
<evidence type="ECO:0000256" key="3">
    <source>
        <dbReference type="SAM" id="Phobius"/>
    </source>
</evidence>
<accession>A0ABV4V3L2</accession>
<name>A0ABV4V3L2_9BACL</name>
<evidence type="ECO:0000256" key="2">
    <source>
        <dbReference type="ARBA" id="ARBA00007400"/>
    </source>
</evidence>
<keyword evidence="5" id="KW-0012">Acyltransferase</keyword>
<keyword evidence="3" id="KW-0472">Membrane</keyword>
<sequence length="391" mass="45230">MNNKIDYLNGLRGISALVVVLFHYILAFYPALTRGNPSMVHNPIELLIQSSPLNILYAGKFAVYVFFVLSGFVLSSHYFNNRDNNKLISSIIKRYFRLEIPIFFTILLSYILMKLGLYFNQQTYPITLSTDSLNRLWNFEPSFLGMLKESLLTVFTLNKSDYVPSLWTMEIELYGSFMVFTILLFFGRYRFRFLIYLLLIYYLWNNYYVLFIFGLLLSDLVNGGKNYLLNITNRTLSYIILILGLYLGSFTFVNIENSVYKILNISALVPSYYHIGSVLVVLAVLISPDLQVTLSKKIPLFLGRISFSLYLLHLLVMGSFSCFLFLLLKDSFSYNITAIIMFIPSLVLIIWLSYLMTIYIDEPSIKLSNKIGKTIQAKIYPIKNKSHSCNE</sequence>